<evidence type="ECO:0000313" key="2">
    <source>
        <dbReference type="Proteomes" id="UP001017257"/>
    </source>
</evidence>
<proteinExistence type="predicted"/>
<evidence type="ECO:0000313" key="1">
    <source>
        <dbReference type="EMBL" id="UVF18257.1"/>
    </source>
</evidence>
<dbReference type="RefSeq" id="WP_173947016.1">
    <property type="nucleotide sequence ID" value="NZ_CP102845.1"/>
</dbReference>
<sequence>MPDPTAPASFDPDLHGADLGVALRDAAGRCRHGAEPPGETGGSAIRPDVVAAVAPGFVSWATLETAMGPRRIMSWTKRRAPSAVRRRR</sequence>
<name>A0ABY5RN73_9HYPH</name>
<accession>A0ABY5RN73</accession>
<reference evidence="1" key="1">
    <citation type="submission" date="2022-08" db="EMBL/GenBank/DDBJ databases">
        <title>Microvirga terrae sp. nov., isolated from soil.</title>
        <authorList>
            <person name="Kim K.H."/>
            <person name="Seo Y.L."/>
            <person name="Kim J.M."/>
            <person name="Lee J.K."/>
            <person name="Han D.M."/>
            <person name="Jeon C.O."/>
        </authorList>
    </citation>
    <scope>NUCLEOTIDE SEQUENCE</scope>
    <source>
        <strain evidence="1">R24</strain>
    </source>
</reference>
<keyword evidence="2" id="KW-1185">Reference proteome</keyword>
<dbReference type="Proteomes" id="UP001017257">
    <property type="component" value="Chromosome"/>
</dbReference>
<dbReference type="EMBL" id="CP102845">
    <property type="protein sequence ID" value="UVF18257.1"/>
    <property type="molecule type" value="Genomic_DNA"/>
</dbReference>
<protein>
    <submittedName>
        <fullName evidence="1">Uncharacterized protein</fullName>
    </submittedName>
</protein>
<organism evidence="1 2">
    <name type="scientific">Microvirga terrae</name>
    <dbReference type="NCBI Taxonomy" id="2740529"/>
    <lineage>
        <taxon>Bacteria</taxon>
        <taxon>Pseudomonadati</taxon>
        <taxon>Pseudomonadota</taxon>
        <taxon>Alphaproteobacteria</taxon>
        <taxon>Hyphomicrobiales</taxon>
        <taxon>Methylobacteriaceae</taxon>
        <taxon>Microvirga</taxon>
    </lineage>
</organism>
<gene>
    <name evidence="1" type="ORF">HPT29_017295</name>
</gene>